<dbReference type="Proteomes" id="UP001152795">
    <property type="component" value="Unassembled WGS sequence"/>
</dbReference>
<evidence type="ECO:0000313" key="2">
    <source>
        <dbReference type="Proteomes" id="UP001152795"/>
    </source>
</evidence>
<sequence length="283" mass="32810">MQKPIHQTSRTCATWFSTSQVQEIAFKLHQKDNDFEVKQSICGQDFIADICGCVNVTTPVITYLVDLQGVQVPIWKAAVWYPKVSTDKKNLEKLSIDNPPDTCVDLKSNNDDIKEFIFHKQELVECWLVVVSDVCHVTGEERFEILMWNMRQLEDVQNDLQQLVKDLFASLESCHNKCLSSLQHTLTCMDMDTLVNLLVGKRNKACGYLSLTHEDDFVEYGKREFKKFYNYVCSLDHVKELVENHFTELKLRTVYSDEILVKLKNNTLKIILWTPLHLQILSS</sequence>
<dbReference type="EMBL" id="CACRXK020013307">
    <property type="protein sequence ID" value="CAB4024924.1"/>
    <property type="molecule type" value="Genomic_DNA"/>
</dbReference>
<proteinExistence type="predicted"/>
<dbReference type="AlphaFoldDB" id="A0A6S7J4I0"/>
<keyword evidence="2" id="KW-1185">Reference proteome</keyword>
<protein>
    <submittedName>
        <fullName evidence="1">Uncharacterized protein</fullName>
    </submittedName>
</protein>
<name>A0A6S7J4I0_PARCT</name>
<gene>
    <name evidence="1" type="ORF">PACLA_8A072546</name>
</gene>
<evidence type="ECO:0000313" key="1">
    <source>
        <dbReference type="EMBL" id="CAB4024924.1"/>
    </source>
</evidence>
<organism evidence="1 2">
    <name type="scientific">Paramuricea clavata</name>
    <name type="common">Red gorgonian</name>
    <name type="synonym">Violescent sea-whip</name>
    <dbReference type="NCBI Taxonomy" id="317549"/>
    <lineage>
        <taxon>Eukaryota</taxon>
        <taxon>Metazoa</taxon>
        <taxon>Cnidaria</taxon>
        <taxon>Anthozoa</taxon>
        <taxon>Octocorallia</taxon>
        <taxon>Malacalcyonacea</taxon>
        <taxon>Plexauridae</taxon>
        <taxon>Paramuricea</taxon>
    </lineage>
</organism>
<comment type="caution">
    <text evidence="1">The sequence shown here is derived from an EMBL/GenBank/DDBJ whole genome shotgun (WGS) entry which is preliminary data.</text>
</comment>
<reference evidence="1" key="1">
    <citation type="submission" date="2020-04" db="EMBL/GenBank/DDBJ databases">
        <authorList>
            <person name="Alioto T."/>
            <person name="Alioto T."/>
            <person name="Gomez Garrido J."/>
        </authorList>
    </citation>
    <scope>NUCLEOTIDE SEQUENCE</scope>
    <source>
        <strain evidence="1">A484AB</strain>
    </source>
</reference>
<accession>A0A6S7J4I0</accession>